<evidence type="ECO:0000256" key="4">
    <source>
        <dbReference type="ARBA" id="ARBA00023163"/>
    </source>
</evidence>
<dbReference type="SMART" id="SM00342">
    <property type="entry name" value="HTH_ARAC"/>
    <property type="match status" value="1"/>
</dbReference>
<dbReference type="PROSITE" id="PS00041">
    <property type="entry name" value="HTH_ARAC_FAMILY_1"/>
    <property type="match status" value="1"/>
</dbReference>
<evidence type="ECO:0000256" key="1">
    <source>
        <dbReference type="ARBA" id="ARBA00023015"/>
    </source>
</evidence>
<keyword evidence="7" id="KW-1185">Reference proteome</keyword>
<dbReference type="RefSeq" id="WP_181368739.1">
    <property type="nucleotide sequence ID" value="NZ_BAAACK010000009.1"/>
</dbReference>
<proteinExistence type="predicted"/>
<keyword evidence="4" id="KW-0804">Transcription</keyword>
<dbReference type="PANTHER" id="PTHR46796">
    <property type="entry name" value="HTH-TYPE TRANSCRIPTIONAL ACTIVATOR RHAS-RELATED"/>
    <property type="match status" value="1"/>
</dbReference>
<protein>
    <submittedName>
        <fullName evidence="6">AraC-like DNA-binding protein</fullName>
    </submittedName>
</protein>
<dbReference type="InterPro" id="IPR018062">
    <property type="entry name" value="HTH_AraC-typ_CS"/>
</dbReference>
<dbReference type="PRINTS" id="PR00032">
    <property type="entry name" value="HTHARAC"/>
</dbReference>
<dbReference type="Pfam" id="PF12833">
    <property type="entry name" value="HTH_18"/>
    <property type="match status" value="1"/>
</dbReference>
<dbReference type="GO" id="GO:0003700">
    <property type="term" value="F:DNA-binding transcription factor activity"/>
    <property type="evidence" value="ECO:0007669"/>
    <property type="project" value="InterPro"/>
</dbReference>
<accession>A0A2Y9BLE6</accession>
<dbReference type="Proteomes" id="UP000245845">
    <property type="component" value="Unassembled WGS sequence"/>
</dbReference>
<dbReference type="EMBL" id="QGDL01000009">
    <property type="protein sequence ID" value="PWJ28164.1"/>
    <property type="molecule type" value="Genomic_DNA"/>
</dbReference>
<dbReference type="InterPro" id="IPR018060">
    <property type="entry name" value="HTH_AraC"/>
</dbReference>
<keyword evidence="3" id="KW-0010">Activator</keyword>
<gene>
    <name evidence="6" type="ORF">A8806_10942</name>
</gene>
<dbReference type="GO" id="GO:0043565">
    <property type="term" value="F:sequence-specific DNA binding"/>
    <property type="evidence" value="ECO:0007669"/>
    <property type="project" value="InterPro"/>
</dbReference>
<dbReference type="Gene3D" id="1.10.10.60">
    <property type="entry name" value="Homeodomain-like"/>
    <property type="match status" value="2"/>
</dbReference>
<evidence type="ECO:0000313" key="7">
    <source>
        <dbReference type="Proteomes" id="UP000245845"/>
    </source>
</evidence>
<dbReference type="AlphaFoldDB" id="A0A2Y9BLE6"/>
<keyword evidence="2 6" id="KW-0238">DNA-binding</keyword>
<dbReference type="PANTHER" id="PTHR46796:SF7">
    <property type="entry name" value="ARAC FAMILY TRANSCRIPTIONAL REGULATOR"/>
    <property type="match status" value="1"/>
</dbReference>
<dbReference type="InterPro" id="IPR003313">
    <property type="entry name" value="AraC-bd"/>
</dbReference>
<reference evidence="6 7" key="1">
    <citation type="submission" date="2018-05" db="EMBL/GenBank/DDBJ databases">
        <title>The Hungate 1000. A catalogue of reference genomes from the rumen microbiome.</title>
        <authorList>
            <person name="Kelly W."/>
        </authorList>
    </citation>
    <scope>NUCLEOTIDE SEQUENCE [LARGE SCALE GENOMIC DNA]</scope>
    <source>
        <strain evidence="6 7">NLAE-zl-C242</strain>
    </source>
</reference>
<organism evidence="6 7">
    <name type="scientific">Faecalicatena orotica</name>
    <dbReference type="NCBI Taxonomy" id="1544"/>
    <lineage>
        <taxon>Bacteria</taxon>
        <taxon>Bacillati</taxon>
        <taxon>Bacillota</taxon>
        <taxon>Clostridia</taxon>
        <taxon>Lachnospirales</taxon>
        <taxon>Lachnospiraceae</taxon>
        <taxon>Faecalicatena</taxon>
    </lineage>
</organism>
<dbReference type="Pfam" id="PF02311">
    <property type="entry name" value="AraC_binding"/>
    <property type="match status" value="1"/>
</dbReference>
<dbReference type="SUPFAM" id="SSF51215">
    <property type="entry name" value="Regulatory protein AraC"/>
    <property type="match status" value="1"/>
</dbReference>
<evidence type="ECO:0000256" key="3">
    <source>
        <dbReference type="ARBA" id="ARBA00023159"/>
    </source>
</evidence>
<dbReference type="InterPro" id="IPR009057">
    <property type="entry name" value="Homeodomain-like_sf"/>
</dbReference>
<dbReference type="PROSITE" id="PS01124">
    <property type="entry name" value="HTH_ARAC_FAMILY_2"/>
    <property type="match status" value="1"/>
</dbReference>
<evidence type="ECO:0000313" key="6">
    <source>
        <dbReference type="EMBL" id="PWJ28164.1"/>
    </source>
</evidence>
<evidence type="ECO:0000259" key="5">
    <source>
        <dbReference type="PROSITE" id="PS01124"/>
    </source>
</evidence>
<comment type="caution">
    <text evidence="6">The sequence shown here is derived from an EMBL/GenBank/DDBJ whole genome shotgun (WGS) entry which is preliminary data.</text>
</comment>
<name>A0A2Y9BLE6_9FIRM</name>
<keyword evidence="1" id="KW-0805">Transcription regulation</keyword>
<sequence length="251" mass="29648">MHYRFQILMNDYTLCPSDWGMTGECATFYRIYYVCGGKAWFRQGEEEVQLKKGWLYILPVMQSYSLRHDVKDPLEVLWFHVELDLSMGRDFTAVEICEGEDLYYLLKSIQVIQRDPASFEDVNRLFDIFLKRLEQRLTLYRTGSRRMNRVLSYIDEHIADDPEIQELAACAGMERSYFTRRFKEIFKMCPRQFVYTRKMSVGAKALLEGATVSEAAEKCGYSDEKAFTRAFKRYMEVTPGEYKKRRACTEP</sequence>
<dbReference type="SUPFAM" id="SSF46689">
    <property type="entry name" value="Homeodomain-like"/>
    <property type="match status" value="2"/>
</dbReference>
<dbReference type="InterPro" id="IPR050204">
    <property type="entry name" value="AraC_XylS_family_regulators"/>
</dbReference>
<feature type="domain" description="HTH araC/xylS-type" evidence="5">
    <location>
        <begin position="148"/>
        <end position="245"/>
    </location>
</feature>
<dbReference type="InterPro" id="IPR020449">
    <property type="entry name" value="Tscrpt_reg_AraC-type_HTH"/>
</dbReference>
<evidence type="ECO:0000256" key="2">
    <source>
        <dbReference type="ARBA" id="ARBA00023125"/>
    </source>
</evidence>
<dbReference type="InterPro" id="IPR037923">
    <property type="entry name" value="HTH-like"/>
</dbReference>